<evidence type="ECO:0000313" key="1">
    <source>
        <dbReference type="EMBL" id="CAG5076402.1"/>
    </source>
</evidence>
<name>A0A8J2H458_COTCN</name>
<organism evidence="1 2">
    <name type="scientific">Cotesia congregata</name>
    <name type="common">Parasitoid wasp</name>
    <name type="synonym">Apanteles congregatus</name>
    <dbReference type="NCBI Taxonomy" id="51543"/>
    <lineage>
        <taxon>Eukaryota</taxon>
        <taxon>Metazoa</taxon>
        <taxon>Ecdysozoa</taxon>
        <taxon>Arthropoda</taxon>
        <taxon>Hexapoda</taxon>
        <taxon>Insecta</taxon>
        <taxon>Pterygota</taxon>
        <taxon>Neoptera</taxon>
        <taxon>Endopterygota</taxon>
        <taxon>Hymenoptera</taxon>
        <taxon>Apocrita</taxon>
        <taxon>Ichneumonoidea</taxon>
        <taxon>Braconidae</taxon>
        <taxon>Microgastrinae</taxon>
        <taxon>Cotesia</taxon>
    </lineage>
</organism>
<proteinExistence type="predicted"/>
<dbReference type="EMBL" id="CAJNRD030001117">
    <property type="protein sequence ID" value="CAG5076402.1"/>
    <property type="molecule type" value="Genomic_DNA"/>
</dbReference>
<reference evidence="1" key="1">
    <citation type="submission" date="2021-04" db="EMBL/GenBank/DDBJ databases">
        <authorList>
            <person name="Chebbi M.A.C M."/>
        </authorList>
    </citation>
    <scope>NUCLEOTIDE SEQUENCE</scope>
</reference>
<accession>A0A8J2H458</accession>
<sequence length="126" mass="13552">MLTSVAGLFVFSVGIGGMKIAERFRLVGCWCVSGAIRFVLGDTGTAAGTIADTGLVGEEDDEDEEEDEDIAAFGTIFCSFCSGITIIVPRTESSFGKSKTLYFFTIFTASFTFNNTGFIDTAYQEE</sequence>
<keyword evidence="2" id="KW-1185">Reference proteome</keyword>
<dbReference type="AlphaFoldDB" id="A0A8J2H458"/>
<gene>
    <name evidence="1" type="ORF">HICCMSTLAB_LOCUS2178</name>
</gene>
<dbReference type="Proteomes" id="UP000786811">
    <property type="component" value="Unassembled WGS sequence"/>
</dbReference>
<evidence type="ECO:0000313" key="2">
    <source>
        <dbReference type="Proteomes" id="UP000786811"/>
    </source>
</evidence>
<protein>
    <submittedName>
        <fullName evidence="1">Uncharacterized protein</fullName>
    </submittedName>
</protein>
<comment type="caution">
    <text evidence="1">The sequence shown here is derived from an EMBL/GenBank/DDBJ whole genome shotgun (WGS) entry which is preliminary data.</text>
</comment>